<evidence type="ECO:0000256" key="10">
    <source>
        <dbReference type="ARBA" id="ARBA00023204"/>
    </source>
</evidence>
<evidence type="ECO:0000256" key="12">
    <source>
        <dbReference type="ARBA" id="ARBA00023268"/>
    </source>
</evidence>
<dbReference type="GO" id="GO:0034039">
    <property type="term" value="F:8-oxo-7,8-dihydroguanine DNA N-glycosylase activity"/>
    <property type="evidence" value="ECO:0007669"/>
    <property type="project" value="TreeGrafter"/>
</dbReference>
<sequence>MQDDSSASYHRAMPELPEVETVRRGLSPHIVGHRLRGARVRHPRLRWPVPAGLDRLVKGQRITALERRGKYLILGLEHGGLLLHLGMSGSLRLVAAATPPEKHDHVDLLLDSGQALRLRDPRRFGAVLWSEAPAAHPLLASLGIEPLSRGFDGEALYRLSRGKTTAIKHLIMDAHLIVGVGNIYANEALFQACIRPTLRADQLSRPRCHRLAEAIKDTLRRAIKAGGSSLRDFVNGHGEPGYFQQSYFVYGRAGEPCRQCGTTIKSLRQANRASHYCPNCQKG</sequence>
<keyword evidence="5 15" id="KW-0227">DNA damage</keyword>
<proteinExistence type="inferred from homology"/>
<dbReference type="CDD" id="cd08966">
    <property type="entry name" value="EcFpg-like_N"/>
    <property type="match status" value="1"/>
</dbReference>
<keyword evidence="19" id="KW-1185">Reference proteome</keyword>
<dbReference type="GO" id="GO:0140078">
    <property type="term" value="F:class I DNA-(apurinic or apyrimidinic site) endonuclease activity"/>
    <property type="evidence" value="ECO:0007669"/>
    <property type="project" value="UniProtKB-EC"/>
</dbReference>
<comment type="caution">
    <text evidence="18">The sequence shown here is derived from an EMBL/GenBank/DDBJ whole genome shotgun (WGS) entry which is preliminary data.</text>
</comment>
<keyword evidence="4 15" id="KW-0479">Metal-binding</keyword>
<dbReference type="Pfam" id="PF01149">
    <property type="entry name" value="Fapy_DNA_glyco"/>
    <property type="match status" value="1"/>
</dbReference>
<dbReference type="SUPFAM" id="SSF57716">
    <property type="entry name" value="Glucocorticoid receptor-like (DNA-binding domain)"/>
    <property type="match status" value="1"/>
</dbReference>
<feature type="domain" description="FPG-type" evidence="16">
    <location>
        <begin position="248"/>
        <end position="282"/>
    </location>
</feature>
<evidence type="ECO:0000256" key="7">
    <source>
        <dbReference type="ARBA" id="ARBA00022801"/>
    </source>
</evidence>
<evidence type="ECO:0000256" key="5">
    <source>
        <dbReference type="ARBA" id="ARBA00022763"/>
    </source>
</evidence>
<dbReference type="PROSITE" id="PS01242">
    <property type="entry name" value="ZF_FPG_1"/>
    <property type="match status" value="1"/>
</dbReference>
<evidence type="ECO:0000256" key="13">
    <source>
        <dbReference type="ARBA" id="ARBA00023295"/>
    </source>
</evidence>
<dbReference type="GO" id="GO:0008270">
    <property type="term" value="F:zinc ion binding"/>
    <property type="evidence" value="ECO:0007669"/>
    <property type="project" value="UniProtKB-UniRule"/>
</dbReference>
<evidence type="ECO:0000256" key="2">
    <source>
        <dbReference type="ARBA" id="ARBA00009409"/>
    </source>
</evidence>
<dbReference type="Gene3D" id="3.20.190.10">
    <property type="entry name" value="MutM-like, N-terminal"/>
    <property type="match status" value="1"/>
</dbReference>
<keyword evidence="7 15" id="KW-0378">Hydrolase</keyword>
<evidence type="ECO:0000313" key="19">
    <source>
        <dbReference type="Proteomes" id="UP000295135"/>
    </source>
</evidence>
<dbReference type="NCBIfam" id="NF002211">
    <property type="entry name" value="PRK01103.1"/>
    <property type="match status" value="1"/>
</dbReference>
<evidence type="ECO:0000256" key="15">
    <source>
        <dbReference type="HAMAP-Rule" id="MF_00103"/>
    </source>
</evidence>
<evidence type="ECO:0000256" key="3">
    <source>
        <dbReference type="ARBA" id="ARBA00011245"/>
    </source>
</evidence>
<dbReference type="FunFam" id="1.10.8.50:FF:000003">
    <property type="entry name" value="Formamidopyrimidine-DNA glycosylase"/>
    <property type="match status" value="1"/>
</dbReference>
<dbReference type="InterPro" id="IPR020629">
    <property type="entry name" value="FPG_Glyclase"/>
</dbReference>
<dbReference type="PANTHER" id="PTHR22993">
    <property type="entry name" value="FORMAMIDOPYRIMIDINE-DNA GLYCOSYLASE"/>
    <property type="match status" value="1"/>
</dbReference>
<evidence type="ECO:0000256" key="11">
    <source>
        <dbReference type="ARBA" id="ARBA00023239"/>
    </source>
</evidence>
<dbReference type="GO" id="GO:0006284">
    <property type="term" value="P:base-excision repair"/>
    <property type="evidence" value="ECO:0007669"/>
    <property type="project" value="InterPro"/>
</dbReference>
<keyword evidence="10 15" id="KW-0234">DNA repair</keyword>
<dbReference type="AlphaFoldDB" id="A0A4R3JY68"/>
<evidence type="ECO:0000256" key="14">
    <source>
        <dbReference type="ARBA" id="ARBA00044632"/>
    </source>
</evidence>
<dbReference type="Pfam" id="PF06827">
    <property type="entry name" value="zf-FPG_IleRS"/>
    <property type="match status" value="1"/>
</dbReference>
<evidence type="ECO:0000256" key="4">
    <source>
        <dbReference type="ARBA" id="ARBA00022723"/>
    </source>
</evidence>
<feature type="binding site" evidence="15">
    <location>
        <position position="103"/>
    </location>
    <ligand>
        <name>DNA</name>
        <dbReference type="ChEBI" id="CHEBI:16991"/>
    </ligand>
</feature>
<dbReference type="SUPFAM" id="SSF46946">
    <property type="entry name" value="S13-like H2TH domain"/>
    <property type="match status" value="1"/>
</dbReference>
<gene>
    <name evidence="15" type="primary">mutM</name>
    <name evidence="15" type="synonym">fpg</name>
    <name evidence="18" type="ORF">EDC61_102256</name>
</gene>
<dbReference type="EMBL" id="SLZY01000002">
    <property type="protein sequence ID" value="TCS73479.1"/>
    <property type="molecule type" value="Genomic_DNA"/>
</dbReference>
<dbReference type="InterPro" id="IPR000214">
    <property type="entry name" value="Znf_DNA_glyclase/AP_lyase"/>
</dbReference>
<accession>A0A4R3JY68</accession>
<keyword evidence="12 15" id="KW-0511">Multifunctional enzyme</keyword>
<comment type="cofactor">
    <cofactor evidence="15">
        <name>Zn(2+)</name>
        <dbReference type="ChEBI" id="CHEBI:29105"/>
    </cofactor>
    <text evidence="15">Binds 1 zinc ion per subunit.</text>
</comment>
<evidence type="ECO:0000256" key="9">
    <source>
        <dbReference type="ARBA" id="ARBA00023125"/>
    </source>
</evidence>
<dbReference type="EC" id="4.2.99.18" evidence="15"/>
<dbReference type="PROSITE" id="PS51068">
    <property type="entry name" value="FPG_CAT"/>
    <property type="match status" value="1"/>
</dbReference>
<evidence type="ECO:0000256" key="8">
    <source>
        <dbReference type="ARBA" id="ARBA00022833"/>
    </source>
</evidence>
<feature type="domain" description="Formamidopyrimidine-DNA glycosylase catalytic" evidence="17">
    <location>
        <begin position="14"/>
        <end position="125"/>
    </location>
</feature>
<evidence type="ECO:0000256" key="1">
    <source>
        <dbReference type="ARBA" id="ARBA00001668"/>
    </source>
</evidence>
<dbReference type="InterPro" id="IPR035937">
    <property type="entry name" value="FPG_N"/>
</dbReference>
<comment type="similarity">
    <text evidence="2 15">Belongs to the FPG family.</text>
</comment>
<feature type="active site" description="Proton donor; for beta-elimination activity" evidence="15">
    <location>
        <position position="70"/>
    </location>
</feature>
<comment type="catalytic activity">
    <reaction evidence="1 15">
        <text>Hydrolysis of DNA containing ring-opened 7-methylguanine residues, releasing 2,6-diamino-4-hydroxy-5-(N-methyl)formamidopyrimidine.</text>
        <dbReference type="EC" id="3.2.2.23"/>
    </reaction>
</comment>
<feature type="active site" description="Proton donor" evidence="15">
    <location>
        <position position="15"/>
    </location>
</feature>
<feature type="active site" description="Proton donor; for delta-elimination activity" evidence="15">
    <location>
        <position position="272"/>
    </location>
</feature>
<dbReference type="FunFam" id="3.20.190.10:FF:000001">
    <property type="entry name" value="Formamidopyrimidine-DNA glycosylase"/>
    <property type="match status" value="1"/>
</dbReference>
<evidence type="ECO:0000256" key="6">
    <source>
        <dbReference type="ARBA" id="ARBA00022771"/>
    </source>
</evidence>
<evidence type="ECO:0000259" key="17">
    <source>
        <dbReference type="PROSITE" id="PS51068"/>
    </source>
</evidence>
<organism evidence="18 19">
    <name type="scientific">Sulfuritortus calidifontis</name>
    <dbReference type="NCBI Taxonomy" id="1914471"/>
    <lineage>
        <taxon>Bacteria</taxon>
        <taxon>Pseudomonadati</taxon>
        <taxon>Pseudomonadota</taxon>
        <taxon>Betaproteobacteria</taxon>
        <taxon>Nitrosomonadales</taxon>
        <taxon>Thiobacillaceae</taxon>
        <taxon>Sulfuritortus</taxon>
    </lineage>
</organism>
<dbReference type="Gene3D" id="1.10.8.50">
    <property type="match status" value="1"/>
</dbReference>
<evidence type="ECO:0000259" key="16">
    <source>
        <dbReference type="PROSITE" id="PS51066"/>
    </source>
</evidence>
<dbReference type="SMART" id="SM01232">
    <property type="entry name" value="H2TH"/>
    <property type="match status" value="1"/>
</dbReference>
<evidence type="ECO:0000313" key="18">
    <source>
        <dbReference type="EMBL" id="TCS73479.1"/>
    </source>
</evidence>
<dbReference type="SUPFAM" id="SSF81624">
    <property type="entry name" value="N-terminal domain of MutM-like DNA repair proteins"/>
    <property type="match status" value="1"/>
</dbReference>
<dbReference type="Proteomes" id="UP000295135">
    <property type="component" value="Unassembled WGS sequence"/>
</dbReference>
<keyword evidence="13 15" id="KW-0326">Glycosidase</keyword>
<dbReference type="InterPro" id="IPR015887">
    <property type="entry name" value="DNA_glyclase_Znf_dom_DNA_BS"/>
</dbReference>
<keyword evidence="11 15" id="KW-0456">Lyase</keyword>
<dbReference type="SMART" id="SM00898">
    <property type="entry name" value="Fapy_DNA_glyco"/>
    <property type="match status" value="1"/>
</dbReference>
<dbReference type="PANTHER" id="PTHR22993:SF9">
    <property type="entry name" value="FORMAMIDOPYRIMIDINE-DNA GLYCOSYLASE"/>
    <property type="match status" value="1"/>
</dbReference>
<comment type="catalytic activity">
    <reaction evidence="14 15">
        <text>2'-deoxyribonucleotide-(2'-deoxyribose 5'-phosphate)-2'-deoxyribonucleotide-DNA = a 3'-end 2'-deoxyribonucleotide-(2,3-dehydro-2,3-deoxyribose 5'-phosphate)-DNA + a 5'-end 5'-phospho-2'-deoxyribonucleoside-DNA + H(+)</text>
        <dbReference type="Rhea" id="RHEA:66592"/>
        <dbReference type="Rhea" id="RHEA-COMP:13180"/>
        <dbReference type="Rhea" id="RHEA-COMP:16897"/>
        <dbReference type="Rhea" id="RHEA-COMP:17067"/>
        <dbReference type="ChEBI" id="CHEBI:15378"/>
        <dbReference type="ChEBI" id="CHEBI:136412"/>
        <dbReference type="ChEBI" id="CHEBI:157695"/>
        <dbReference type="ChEBI" id="CHEBI:167181"/>
        <dbReference type="EC" id="4.2.99.18"/>
    </reaction>
</comment>
<dbReference type="NCBIfam" id="TIGR00577">
    <property type="entry name" value="fpg"/>
    <property type="match status" value="1"/>
</dbReference>
<keyword evidence="6 15" id="KW-0863">Zinc-finger</keyword>
<reference evidence="18 19" key="1">
    <citation type="submission" date="2019-03" db="EMBL/GenBank/DDBJ databases">
        <title>Genomic Encyclopedia of Type Strains, Phase IV (KMG-IV): sequencing the most valuable type-strain genomes for metagenomic binning, comparative biology and taxonomic classification.</title>
        <authorList>
            <person name="Goeker M."/>
        </authorList>
    </citation>
    <scope>NUCLEOTIDE SEQUENCE [LARGE SCALE GENOMIC DNA]</scope>
    <source>
        <strain evidence="18 19">DSM 103923</strain>
    </source>
</reference>
<dbReference type="InterPro" id="IPR015886">
    <property type="entry name" value="H2TH_FPG"/>
</dbReference>
<comment type="subunit">
    <text evidence="3 15">Monomer.</text>
</comment>
<feature type="binding site" evidence="15">
    <location>
        <position position="122"/>
    </location>
    <ligand>
        <name>DNA</name>
        <dbReference type="ChEBI" id="CHEBI:16991"/>
    </ligand>
</feature>
<comment type="function">
    <text evidence="15">Involved in base excision repair of DNA damaged by oxidation or by mutagenic agents. Acts as DNA glycosylase that recognizes and removes damaged bases. Has a preference for oxidized purines, such as 7,8-dihydro-8-oxoguanine (8-oxoG). Has AP (apurinic/apyrimidinic) lyase activity and introduces nicks in the DNA strand. Cleaves the DNA backbone by beta-delta elimination to generate a single-strand break at the site of the removed base with both 3'- and 5'-phosphates.</text>
</comment>
<protein>
    <recommendedName>
        <fullName evidence="15">Formamidopyrimidine-DNA glycosylase</fullName>
        <shortName evidence="15">Fapy-DNA glycosylase</shortName>
        <ecNumber evidence="15">3.2.2.23</ecNumber>
    </recommendedName>
    <alternativeName>
        <fullName evidence="15">DNA-(apurinic or apyrimidinic site) lyase MutM</fullName>
        <shortName evidence="15">AP lyase MutM</shortName>
        <ecNumber evidence="15">4.2.99.18</ecNumber>
    </alternativeName>
</protein>
<name>A0A4R3JY68_9PROT</name>
<dbReference type="GO" id="GO:0003684">
    <property type="term" value="F:damaged DNA binding"/>
    <property type="evidence" value="ECO:0007669"/>
    <property type="project" value="InterPro"/>
</dbReference>
<feature type="binding site" evidence="15">
    <location>
        <position position="163"/>
    </location>
    <ligand>
        <name>DNA</name>
        <dbReference type="ChEBI" id="CHEBI:16991"/>
    </ligand>
</feature>
<keyword evidence="8 15" id="KW-0862">Zinc</keyword>
<dbReference type="InterPro" id="IPR010663">
    <property type="entry name" value="Znf_FPG/IleRS"/>
</dbReference>
<dbReference type="InterPro" id="IPR010979">
    <property type="entry name" value="Ribosomal_uS13-like_H2TH"/>
</dbReference>
<feature type="active site" description="Schiff-base intermediate with DNA" evidence="15">
    <location>
        <position position="14"/>
    </location>
</feature>
<dbReference type="Pfam" id="PF06831">
    <property type="entry name" value="H2TH"/>
    <property type="match status" value="1"/>
</dbReference>
<dbReference type="HAMAP" id="MF_00103">
    <property type="entry name" value="Fapy_DNA_glycosyl"/>
    <property type="match status" value="1"/>
</dbReference>
<keyword evidence="9 15" id="KW-0238">DNA-binding</keyword>
<dbReference type="InterPro" id="IPR012319">
    <property type="entry name" value="FPG_cat"/>
</dbReference>
<dbReference type="EC" id="3.2.2.23" evidence="15"/>
<dbReference type="PROSITE" id="PS51066">
    <property type="entry name" value="ZF_FPG_2"/>
    <property type="match status" value="1"/>
</dbReference>